<evidence type="ECO:0000313" key="3">
    <source>
        <dbReference type="Proteomes" id="UP000054270"/>
    </source>
</evidence>
<feature type="compositionally biased region" description="Low complexity" evidence="1">
    <location>
        <begin position="199"/>
        <end position="208"/>
    </location>
</feature>
<dbReference type="AlphaFoldDB" id="A0A0D2NLG2"/>
<dbReference type="Proteomes" id="UP000054270">
    <property type="component" value="Unassembled WGS sequence"/>
</dbReference>
<feature type="region of interest" description="Disordered" evidence="1">
    <location>
        <begin position="97"/>
        <end position="119"/>
    </location>
</feature>
<dbReference type="EMBL" id="KN817602">
    <property type="protein sequence ID" value="KJA17501.1"/>
    <property type="molecule type" value="Genomic_DNA"/>
</dbReference>
<accession>A0A0D2NLG2</accession>
<sequence>MPPYPLYKDPAVPRRPAFPRRRGPSQTPFLLCARCAPTSPSSASPVNATSFELGSHIALHASSRPSPPRVPLLRAALLRSSAAASLSLRTPSSSLCSPSSAPLFATRTPPPHSLRSARPNTGALLVPVCTTELSASSDPPSPASLTLVTPPRIQQRPPMLGSLALSSPTAASRRRPPTPHLHPAVPHVRPYALLPPTPSALTTTTNLSPSPPADTFPLAHAVNA</sequence>
<protein>
    <submittedName>
        <fullName evidence="2">Uncharacterized protein</fullName>
    </submittedName>
</protein>
<gene>
    <name evidence="2" type="ORF">HYPSUDRAFT_218814</name>
</gene>
<feature type="region of interest" description="Disordered" evidence="1">
    <location>
        <begin position="1"/>
        <end position="26"/>
    </location>
</feature>
<feature type="region of interest" description="Disordered" evidence="1">
    <location>
        <begin position="132"/>
        <end position="224"/>
    </location>
</feature>
<name>A0A0D2NLG2_HYPSF</name>
<evidence type="ECO:0000313" key="2">
    <source>
        <dbReference type="EMBL" id="KJA17501.1"/>
    </source>
</evidence>
<reference evidence="3" key="1">
    <citation type="submission" date="2014-04" db="EMBL/GenBank/DDBJ databases">
        <title>Evolutionary Origins and Diversification of the Mycorrhizal Mutualists.</title>
        <authorList>
            <consortium name="DOE Joint Genome Institute"/>
            <consortium name="Mycorrhizal Genomics Consortium"/>
            <person name="Kohler A."/>
            <person name="Kuo A."/>
            <person name="Nagy L.G."/>
            <person name="Floudas D."/>
            <person name="Copeland A."/>
            <person name="Barry K.W."/>
            <person name="Cichocki N."/>
            <person name="Veneault-Fourrey C."/>
            <person name="LaButti K."/>
            <person name="Lindquist E.A."/>
            <person name="Lipzen A."/>
            <person name="Lundell T."/>
            <person name="Morin E."/>
            <person name="Murat C."/>
            <person name="Riley R."/>
            <person name="Ohm R."/>
            <person name="Sun H."/>
            <person name="Tunlid A."/>
            <person name="Henrissat B."/>
            <person name="Grigoriev I.V."/>
            <person name="Hibbett D.S."/>
            <person name="Martin F."/>
        </authorList>
    </citation>
    <scope>NUCLEOTIDE SEQUENCE [LARGE SCALE GENOMIC DNA]</scope>
    <source>
        <strain evidence="3">FD-334 SS-4</strain>
    </source>
</reference>
<proteinExistence type="predicted"/>
<keyword evidence="3" id="KW-1185">Reference proteome</keyword>
<evidence type="ECO:0000256" key="1">
    <source>
        <dbReference type="SAM" id="MobiDB-lite"/>
    </source>
</evidence>
<organism evidence="2 3">
    <name type="scientific">Hypholoma sublateritium (strain FD-334 SS-4)</name>
    <dbReference type="NCBI Taxonomy" id="945553"/>
    <lineage>
        <taxon>Eukaryota</taxon>
        <taxon>Fungi</taxon>
        <taxon>Dikarya</taxon>
        <taxon>Basidiomycota</taxon>
        <taxon>Agaricomycotina</taxon>
        <taxon>Agaricomycetes</taxon>
        <taxon>Agaricomycetidae</taxon>
        <taxon>Agaricales</taxon>
        <taxon>Agaricineae</taxon>
        <taxon>Strophariaceae</taxon>
        <taxon>Hypholoma</taxon>
    </lineage>
</organism>
<feature type="compositionally biased region" description="Low complexity" evidence="1">
    <location>
        <begin position="162"/>
        <end position="171"/>
    </location>
</feature>